<accession>A0A0P1F335</accession>
<dbReference type="AlphaFoldDB" id="A0A0P1F335"/>
<keyword evidence="1" id="KW-0472">Membrane</keyword>
<evidence type="ECO:0000313" key="2">
    <source>
        <dbReference type="EMBL" id="CUH62093.1"/>
    </source>
</evidence>
<evidence type="ECO:0000256" key="1">
    <source>
        <dbReference type="SAM" id="Phobius"/>
    </source>
</evidence>
<dbReference type="EMBL" id="CYRX01000033">
    <property type="protein sequence ID" value="CUH62093.1"/>
    <property type="molecule type" value="Genomic_DNA"/>
</dbReference>
<feature type="transmembrane region" description="Helical" evidence="1">
    <location>
        <begin position="6"/>
        <end position="25"/>
    </location>
</feature>
<dbReference type="RefSeq" id="WP_058124619.1">
    <property type="nucleotide sequence ID" value="NZ_CP107618.1"/>
</dbReference>
<dbReference type="Proteomes" id="UP000051298">
    <property type="component" value="Unassembled WGS sequence"/>
</dbReference>
<organism evidence="2 3">
    <name type="scientific">Thalassobacter stenotrophicus</name>
    <dbReference type="NCBI Taxonomy" id="266809"/>
    <lineage>
        <taxon>Bacteria</taxon>
        <taxon>Pseudomonadati</taxon>
        <taxon>Pseudomonadota</taxon>
        <taxon>Alphaproteobacteria</taxon>
        <taxon>Rhodobacterales</taxon>
        <taxon>Roseobacteraceae</taxon>
        <taxon>Thalassobacter</taxon>
    </lineage>
</organism>
<keyword evidence="1" id="KW-1133">Transmembrane helix</keyword>
<dbReference type="Pfam" id="PF03334">
    <property type="entry name" value="PhaG_MnhG_YufB"/>
    <property type="match status" value="1"/>
</dbReference>
<feature type="transmembrane region" description="Helical" evidence="1">
    <location>
        <begin position="37"/>
        <end position="55"/>
    </location>
</feature>
<dbReference type="GO" id="GO:0015385">
    <property type="term" value="F:sodium:proton antiporter activity"/>
    <property type="evidence" value="ECO:0007669"/>
    <property type="project" value="TreeGrafter"/>
</dbReference>
<evidence type="ECO:0000313" key="3">
    <source>
        <dbReference type="Proteomes" id="UP000051298"/>
    </source>
</evidence>
<dbReference type="eggNOG" id="COG1320">
    <property type="taxonomic scope" value="Bacteria"/>
</dbReference>
<proteinExistence type="predicted"/>
<sequence>MSLIIISVLLLLGGFFAFVAALGIVRLPDVLIRMHASTKAGTLSSGLIMAAVAVFFGDTQTVAKCIAIVVFLLITAPVGAHMIGRAAFRAGVPLWAPTKVEHGVRQKLGID</sequence>
<dbReference type="NCBIfam" id="TIGR01300">
    <property type="entry name" value="CPA3_mnhG_phaG"/>
    <property type="match status" value="1"/>
</dbReference>
<keyword evidence="1" id="KW-0812">Transmembrane</keyword>
<reference evidence="2 3" key="1">
    <citation type="submission" date="2015-09" db="EMBL/GenBank/DDBJ databases">
        <authorList>
            <consortium name="Swine Surveillance"/>
        </authorList>
    </citation>
    <scope>NUCLEOTIDE SEQUENCE [LARGE SCALE GENOMIC DNA]</scope>
    <source>
        <strain evidence="2 3">CECT 5294</strain>
    </source>
</reference>
<protein>
    <submittedName>
        <fullName evidence="2">Multiple resistance and pH homeostasis protein G</fullName>
    </submittedName>
</protein>
<dbReference type="InterPro" id="IPR005133">
    <property type="entry name" value="PhaG_MnhG_YufB"/>
</dbReference>
<dbReference type="NCBIfam" id="NF009314">
    <property type="entry name" value="PRK12674.1-2"/>
    <property type="match status" value="1"/>
</dbReference>
<gene>
    <name evidence="2" type="primary">mrpG</name>
    <name evidence="2" type="ORF">THS5294_03407</name>
</gene>
<dbReference type="STRING" id="266809.PM03_02400"/>
<name>A0A0P1F335_9RHOB</name>
<feature type="transmembrane region" description="Helical" evidence="1">
    <location>
        <begin position="61"/>
        <end position="80"/>
    </location>
</feature>
<dbReference type="PANTHER" id="PTHR34703:SF1">
    <property type="entry name" value="ANTIPORTER SUBUNIT MNHG2-RELATED"/>
    <property type="match status" value="1"/>
</dbReference>
<dbReference type="PANTHER" id="PTHR34703">
    <property type="entry name" value="ANTIPORTER SUBUNIT MNHG2-RELATED"/>
    <property type="match status" value="1"/>
</dbReference>